<dbReference type="PANTHER" id="PTHR47512:SF3">
    <property type="entry name" value="CHALCONE-FLAVONONE ISOMERASE FAMILY PROTEIN"/>
    <property type="match status" value="1"/>
</dbReference>
<dbReference type="EMBL" id="JBDFQZ010000013">
    <property type="protein sequence ID" value="KAK9670623.1"/>
    <property type="molecule type" value="Genomic_DNA"/>
</dbReference>
<accession>A0AAW1H6R9</accession>
<dbReference type="Proteomes" id="UP001443914">
    <property type="component" value="Unassembled WGS sequence"/>
</dbReference>
<reference evidence="2" key="1">
    <citation type="submission" date="2024-03" db="EMBL/GenBank/DDBJ databases">
        <title>WGS assembly of Saponaria officinalis var. Norfolk2.</title>
        <authorList>
            <person name="Jenkins J."/>
            <person name="Shu S."/>
            <person name="Grimwood J."/>
            <person name="Barry K."/>
            <person name="Goodstein D."/>
            <person name="Schmutz J."/>
            <person name="Leebens-Mack J."/>
            <person name="Osbourn A."/>
        </authorList>
    </citation>
    <scope>NUCLEOTIDE SEQUENCE [LARGE SCALE GENOMIC DNA]</scope>
    <source>
        <strain evidence="2">JIC</strain>
    </source>
</reference>
<feature type="region of interest" description="Disordered" evidence="1">
    <location>
        <begin position="1"/>
        <end position="42"/>
    </location>
</feature>
<dbReference type="AlphaFoldDB" id="A0AAW1H6R9"/>
<keyword evidence="3" id="KW-1185">Reference proteome</keyword>
<comment type="caution">
    <text evidence="2">The sequence shown here is derived from an EMBL/GenBank/DDBJ whole genome shotgun (WGS) entry which is preliminary data.</text>
</comment>
<evidence type="ECO:0000313" key="3">
    <source>
        <dbReference type="Proteomes" id="UP001443914"/>
    </source>
</evidence>
<evidence type="ECO:0000313" key="2">
    <source>
        <dbReference type="EMBL" id="KAK9670623.1"/>
    </source>
</evidence>
<name>A0AAW1H6R9_SAPOF</name>
<organism evidence="2 3">
    <name type="scientific">Saponaria officinalis</name>
    <name type="common">Common soapwort</name>
    <name type="synonym">Lychnis saponaria</name>
    <dbReference type="NCBI Taxonomy" id="3572"/>
    <lineage>
        <taxon>Eukaryota</taxon>
        <taxon>Viridiplantae</taxon>
        <taxon>Streptophyta</taxon>
        <taxon>Embryophyta</taxon>
        <taxon>Tracheophyta</taxon>
        <taxon>Spermatophyta</taxon>
        <taxon>Magnoliopsida</taxon>
        <taxon>eudicotyledons</taxon>
        <taxon>Gunneridae</taxon>
        <taxon>Pentapetalae</taxon>
        <taxon>Caryophyllales</taxon>
        <taxon>Caryophyllaceae</taxon>
        <taxon>Caryophylleae</taxon>
        <taxon>Saponaria</taxon>
    </lineage>
</organism>
<evidence type="ECO:0000256" key="1">
    <source>
        <dbReference type="SAM" id="MobiDB-lite"/>
    </source>
</evidence>
<protein>
    <submittedName>
        <fullName evidence="2">Uncharacterized protein</fullName>
    </submittedName>
</protein>
<proteinExistence type="predicted"/>
<feature type="compositionally biased region" description="Polar residues" evidence="1">
    <location>
        <begin position="1"/>
        <end position="27"/>
    </location>
</feature>
<dbReference type="PANTHER" id="PTHR47512">
    <property type="entry name" value="EXPRESSED PROTEIN"/>
    <property type="match status" value="1"/>
</dbReference>
<feature type="compositionally biased region" description="Basic and acidic residues" evidence="1">
    <location>
        <begin position="28"/>
        <end position="37"/>
    </location>
</feature>
<sequence length="297" mass="33225">METPSSTRRITRSQAKAAFSNTTNISSKKIEETEKSGAKKSKQRTCLFDITNDSPIVGLASGNLNETPISSIAKQKRSNFCNKTPNSGEALLRSQVKNLLQKVEEEAVISKFLSFKNGSKGLITAPTPTNTPQVLNFNVFESLGSVLESPIEDHLTVSKVESVISDEKKHLEIDEKDMISRSLFHDFSDKSKSPSKEEDDDDEDDASIWSIQVNASIQDEDEEGESKLEVVEIDELCEGMKNISVKEEMTFMGKHIRFVYNSDDELVEEEVFGDVLRLKGLPTPKGKHLRFQDEDDE</sequence>
<gene>
    <name evidence="2" type="ORF">RND81_13G213400</name>
</gene>